<dbReference type="EMBL" id="JBHSGQ010000005">
    <property type="protein sequence ID" value="MFC4725765.1"/>
    <property type="molecule type" value="Genomic_DNA"/>
</dbReference>
<feature type="chain" id="PRO_5047146308" evidence="1">
    <location>
        <begin position="24"/>
        <end position="174"/>
    </location>
</feature>
<evidence type="ECO:0000313" key="2">
    <source>
        <dbReference type="EMBL" id="MFC4725765.1"/>
    </source>
</evidence>
<organism evidence="2 3">
    <name type="scientific">Glycocaulis abyssi</name>
    <dbReference type="NCBI Taxonomy" id="1433403"/>
    <lineage>
        <taxon>Bacteria</taxon>
        <taxon>Pseudomonadati</taxon>
        <taxon>Pseudomonadota</taxon>
        <taxon>Alphaproteobacteria</taxon>
        <taxon>Maricaulales</taxon>
        <taxon>Maricaulaceae</taxon>
        <taxon>Glycocaulis</taxon>
    </lineage>
</organism>
<dbReference type="Pfam" id="PF11736">
    <property type="entry name" value="DUF3299"/>
    <property type="match status" value="1"/>
</dbReference>
<accession>A0ABV9NFR6</accession>
<evidence type="ECO:0000256" key="1">
    <source>
        <dbReference type="SAM" id="SignalP"/>
    </source>
</evidence>
<protein>
    <submittedName>
        <fullName evidence="2">DUF3299 domain-containing protein</fullName>
    </submittedName>
</protein>
<sequence>MVIRALVIGLFFAASLPAGTARAGDGDAARSIVWADLLPEGEGERLARLQQMQAMEMGFDHFGTEQFPQIMSFAAVEELDGQRVRLGGYILPFDYFSGGRVTRFLLVPYVGACIHVPPPPPNQLVYVETSEPVEVAGLWDPIYAEGVIRVQRQDTDLAAVAYTLELDAIIPYRP</sequence>
<feature type="signal peptide" evidence="1">
    <location>
        <begin position="1"/>
        <end position="23"/>
    </location>
</feature>
<dbReference type="Proteomes" id="UP001596024">
    <property type="component" value="Unassembled WGS sequence"/>
</dbReference>
<name>A0ABV9NFR6_9PROT</name>
<dbReference type="RefSeq" id="WP_371392736.1">
    <property type="nucleotide sequence ID" value="NZ_CP163421.1"/>
</dbReference>
<proteinExistence type="predicted"/>
<keyword evidence="1" id="KW-0732">Signal</keyword>
<reference evidence="3" key="1">
    <citation type="journal article" date="2019" name="Int. J. Syst. Evol. Microbiol.">
        <title>The Global Catalogue of Microorganisms (GCM) 10K type strain sequencing project: providing services to taxonomists for standard genome sequencing and annotation.</title>
        <authorList>
            <consortium name="The Broad Institute Genomics Platform"/>
            <consortium name="The Broad Institute Genome Sequencing Center for Infectious Disease"/>
            <person name="Wu L."/>
            <person name="Ma J."/>
        </authorList>
    </citation>
    <scope>NUCLEOTIDE SEQUENCE [LARGE SCALE GENOMIC DNA]</scope>
    <source>
        <strain evidence="3">CCUG 62981</strain>
    </source>
</reference>
<dbReference type="Gene3D" id="2.40.50.870">
    <property type="entry name" value="Protein of unknown function (DUF3299)"/>
    <property type="match status" value="1"/>
</dbReference>
<keyword evidence="3" id="KW-1185">Reference proteome</keyword>
<evidence type="ECO:0000313" key="3">
    <source>
        <dbReference type="Proteomes" id="UP001596024"/>
    </source>
</evidence>
<gene>
    <name evidence="2" type="ORF">ACFPB0_10725</name>
</gene>
<comment type="caution">
    <text evidence="2">The sequence shown here is derived from an EMBL/GenBank/DDBJ whole genome shotgun (WGS) entry which is preliminary data.</text>
</comment>
<dbReference type="InterPro" id="IPR021727">
    <property type="entry name" value="DUF3299"/>
</dbReference>